<organism evidence="1 2">
    <name type="scientific">Dactylosporangium aurantiacum</name>
    <dbReference type="NCBI Taxonomy" id="35754"/>
    <lineage>
        <taxon>Bacteria</taxon>
        <taxon>Bacillati</taxon>
        <taxon>Actinomycetota</taxon>
        <taxon>Actinomycetes</taxon>
        <taxon>Micromonosporales</taxon>
        <taxon>Micromonosporaceae</taxon>
        <taxon>Dactylosporangium</taxon>
    </lineage>
</organism>
<keyword evidence="2" id="KW-1185">Reference proteome</keyword>
<dbReference type="AlphaFoldDB" id="A0A9Q9IPQ7"/>
<dbReference type="RefSeq" id="WP_033367137.1">
    <property type="nucleotide sequence ID" value="NZ_CP073767.1"/>
</dbReference>
<dbReference type="KEGG" id="daur:Daura_13885"/>
<accession>A0A9Q9IPQ7</accession>
<proteinExistence type="predicted"/>
<evidence type="ECO:0000313" key="1">
    <source>
        <dbReference type="EMBL" id="UWZ57154.1"/>
    </source>
</evidence>
<protein>
    <submittedName>
        <fullName evidence="1">Uncharacterized protein</fullName>
    </submittedName>
</protein>
<dbReference type="EMBL" id="CP073767">
    <property type="protein sequence ID" value="UWZ57154.1"/>
    <property type="molecule type" value="Genomic_DNA"/>
</dbReference>
<gene>
    <name evidence="1" type="ORF">Daura_13885</name>
</gene>
<sequence>MGFDLGVGLFLCDDTGWPLPQRRRFLDDLDARLRRLGLPPHREPASVADIDPPLPPGTDPCLLGASMGAYSSHARRADRLDWLARHVAVRGTAPDLEPPYGPALYRAYDALTDRGAAFDHLLAACGQDVVILPRPLDLVLADRDGLLVSAHRLRAEAVALGYVLRAGDPAAGDSPVVDWTTGAPVTDRSFEGLTARIDDDADQLWAEEADLCRRLLRGAADVLRTGALGLTS</sequence>
<dbReference type="OrthoDB" id="5183679at2"/>
<evidence type="ECO:0000313" key="2">
    <source>
        <dbReference type="Proteomes" id="UP001058003"/>
    </source>
</evidence>
<dbReference type="Proteomes" id="UP001058003">
    <property type="component" value="Chromosome"/>
</dbReference>
<reference evidence="1" key="1">
    <citation type="submission" date="2021-04" db="EMBL/GenBank/DDBJ databases">
        <title>Dactylosporangium aurantiacum NRRL B-8018 full assembly.</title>
        <authorList>
            <person name="Hartkoorn R.C."/>
            <person name="Beaudoing E."/>
            <person name="Hot D."/>
        </authorList>
    </citation>
    <scope>NUCLEOTIDE SEQUENCE</scope>
    <source>
        <strain evidence="1">NRRL B-8018</strain>
    </source>
</reference>
<name>A0A9Q9IPQ7_9ACTN</name>